<keyword evidence="4 7" id="KW-1133">Transmembrane helix</keyword>
<dbReference type="PANTHER" id="PTHR30625">
    <property type="entry name" value="PROTEIN TOLQ"/>
    <property type="match status" value="1"/>
</dbReference>
<gene>
    <name evidence="9" type="ORF">SAMN02743940_1368</name>
</gene>
<evidence type="ECO:0000313" key="10">
    <source>
        <dbReference type="Proteomes" id="UP000185062"/>
    </source>
</evidence>
<dbReference type="InterPro" id="IPR002898">
    <property type="entry name" value="MotA_ExbB_proton_chnl"/>
</dbReference>
<dbReference type="EMBL" id="FSRO01000001">
    <property type="protein sequence ID" value="SIO23472.1"/>
    <property type="molecule type" value="Genomic_DNA"/>
</dbReference>
<comment type="subcellular location">
    <subcellularLocation>
        <location evidence="1">Cell membrane</location>
        <topology evidence="1">Multi-pass membrane protein</topology>
    </subcellularLocation>
    <subcellularLocation>
        <location evidence="6">Membrane</location>
        <topology evidence="6">Multi-pass membrane protein</topology>
    </subcellularLocation>
</comment>
<dbReference type="AlphaFoldDB" id="A0A1N6HUJ9"/>
<dbReference type="Proteomes" id="UP000185062">
    <property type="component" value="Unassembled WGS sequence"/>
</dbReference>
<organism evidence="9 10">
    <name type="scientific">Nitrosomonas cryotolerans ATCC 49181</name>
    <dbReference type="NCBI Taxonomy" id="1131553"/>
    <lineage>
        <taxon>Bacteria</taxon>
        <taxon>Pseudomonadati</taxon>
        <taxon>Pseudomonadota</taxon>
        <taxon>Betaproteobacteria</taxon>
        <taxon>Nitrosomonadales</taxon>
        <taxon>Nitrosomonadaceae</taxon>
        <taxon>Nitrosomonas</taxon>
    </lineage>
</organism>
<evidence type="ECO:0000256" key="6">
    <source>
        <dbReference type="RuleBase" id="RU004057"/>
    </source>
</evidence>
<evidence type="ECO:0000313" key="9">
    <source>
        <dbReference type="EMBL" id="SIO23472.1"/>
    </source>
</evidence>
<dbReference type="STRING" id="44575.SAMN05216419_10265"/>
<evidence type="ECO:0000256" key="2">
    <source>
        <dbReference type="ARBA" id="ARBA00022475"/>
    </source>
</evidence>
<feature type="transmembrane region" description="Helical" evidence="7">
    <location>
        <begin position="20"/>
        <end position="40"/>
    </location>
</feature>
<keyword evidence="6" id="KW-0653">Protein transport</keyword>
<dbReference type="Pfam" id="PF01618">
    <property type="entry name" value="MotA_ExbB"/>
    <property type="match status" value="1"/>
</dbReference>
<evidence type="ECO:0000256" key="1">
    <source>
        <dbReference type="ARBA" id="ARBA00004651"/>
    </source>
</evidence>
<dbReference type="GO" id="GO:0005886">
    <property type="term" value="C:plasma membrane"/>
    <property type="evidence" value="ECO:0007669"/>
    <property type="project" value="UniProtKB-SubCell"/>
</dbReference>
<name>A0A1N6HUJ9_9PROT</name>
<accession>A0A1N6HUJ9</accession>
<protein>
    <submittedName>
        <fullName evidence="9">Outer membrane transport energization protein ExbB</fullName>
    </submittedName>
</protein>
<evidence type="ECO:0000256" key="5">
    <source>
        <dbReference type="ARBA" id="ARBA00023136"/>
    </source>
</evidence>
<evidence type="ECO:0000259" key="8">
    <source>
        <dbReference type="Pfam" id="PF01618"/>
    </source>
</evidence>
<keyword evidence="6" id="KW-0813">Transport</keyword>
<feature type="transmembrane region" description="Helical" evidence="7">
    <location>
        <begin position="72"/>
        <end position="97"/>
    </location>
</feature>
<feature type="domain" description="MotA/TolQ/ExbB proton channel" evidence="8">
    <location>
        <begin position="73"/>
        <end position="143"/>
    </location>
</feature>
<keyword evidence="10" id="KW-1185">Reference proteome</keyword>
<proteinExistence type="inferred from homology"/>
<keyword evidence="2" id="KW-1003">Cell membrane</keyword>
<keyword evidence="3 7" id="KW-0812">Transmembrane</keyword>
<feature type="transmembrane region" description="Helical" evidence="7">
    <location>
        <begin position="103"/>
        <end position="128"/>
    </location>
</feature>
<reference evidence="9 10" key="1">
    <citation type="submission" date="2016-12" db="EMBL/GenBank/DDBJ databases">
        <authorList>
            <person name="Song W.-J."/>
            <person name="Kurnit D.M."/>
        </authorList>
    </citation>
    <scope>NUCLEOTIDE SEQUENCE [LARGE SCALE GENOMIC DNA]</scope>
    <source>
        <strain evidence="9 10">ATCC 49181</strain>
    </source>
</reference>
<dbReference type="RefSeq" id="WP_028461861.1">
    <property type="nucleotide sequence ID" value="NZ_FSRO01000001.1"/>
</dbReference>
<dbReference type="InterPro" id="IPR050790">
    <property type="entry name" value="ExbB/TolQ_transport"/>
</dbReference>
<dbReference type="GO" id="GO:0017038">
    <property type="term" value="P:protein import"/>
    <property type="evidence" value="ECO:0007669"/>
    <property type="project" value="TreeGrafter"/>
</dbReference>
<dbReference type="eggNOG" id="COG0811">
    <property type="taxonomic scope" value="Bacteria"/>
</dbReference>
<keyword evidence="5 7" id="KW-0472">Membrane</keyword>
<dbReference type="PANTHER" id="PTHR30625:SF3">
    <property type="entry name" value="TOL-PAL SYSTEM PROTEIN TOLQ"/>
    <property type="match status" value="1"/>
</dbReference>
<sequence length="154" mass="16531">MFSSSSIGIMHNLVGYLLTPVIWILLLLSALAIVEIGMAFSERFKAIPAWVSSGDMIGLERLAMHRIERSDFLARIAPMLGLMGTLIPLGPGLAALGSGELSILTTAMSVAFDTTVLGLLVGIIGFVLGRVRRRWYDEALRCMEAQNACGGIHG</sequence>
<evidence type="ECO:0000256" key="3">
    <source>
        <dbReference type="ARBA" id="ARBA00022692"/>
    </source>
</evidence>
<evidence type="ECO:0000256" key="4">
    <source>
        <dbReference type="ARBA" id="ARBA00022989"/>
    </source>
</evidence>
<comment type="similarity">
    <text evidence="6">Belongs to the exbB/tolQ family.</text>
</comment>
<evidence type="ECO:0000256" key="7">
    <source>
        <dbReference type="SAM" id="Phobius"/>
    </source>
</evidence>